<evidence type="ECO:0000256" key="1">
    <source>
        <dbReference type="SAM" id="Coils"/>
    </source>
</evidence>
<keyword evidence="3" id="KW-1185">Reference proteome</keyword>
<proteinExistence type="predicted"/>
<name>A0A1M7KGH6_9FIRM</name>
<evidence type="ECO:0000313" key="2">
    <source>
        <dbReference type="EMBL" id="SHM64386.1"/>
    </source>
</evidence>
<sequence>MRALRPFITGVATAALAFILGPEIRRKMKPALEKGIEKGKERIAKIRIGNDDEVGEEYSTAEQRYEREIVKLKEENKAYLEEIRDLKNLVNKLFDEIASLKGKS</sequence>
<dbReference type="AlphaFoldDB" id="A0A1M7KGH6"/>
<dbReference type="RefSeq" id="WP_073257086.1">
    <property type="nucleotide sequence ID" value="NZ_FRCR01000008.1"/>
</dbReference>
<dbReference type="STRING" id="447595.SAMN05660826_01568"/>
<accession>A0A1M7KGH6</accession>
<gene>
    <name evidence="2" type="ORF">SAMN05660826_01568</name>
</gene>
<reference evidence="3" key="1">
    <citation type="submission" date="2016-11" db="EMBL/GenBank/DDBJ databases">
        <authorList>
            <person name="Varghese N."/>
            <person name="Submissions S."/>
        </authorList>
    </citation>
    <scope>NUCLEOTIDE SEQUENCE [LARGE SCALE GENOMIC DNA]</scope>
    <source>
        <strain evidence="3">DSM 18802</strain>
    </source>
</reference>
<feature type="coiled-coil region" evidence="1">
    <location>
        <begin position="55"/>
        <end position="103"/>
    </location>
</feature>
<protein>
    <submittedName>
        <fullName evidence="2">Uncharacterized protein</fullName>
    </submittedName>
</protein>
<evidence type="ECO:0000313" key="3">
    <source>
        <dbReference type="Proteomes" id="UP000184375"/>
    </source>
</evidence>
<organism evidence="2 3">
    <name type="scientific">Caldanaerovirga acetigignens</name>
    <dbReference type="NCBI Taxonomy" id="447595"/>
    <lineage>
        <taxon>Bacteria</taxon>
        <taxon>Bacillati</taxon>
        <taxon>Bacillota</taxon>
        <taxon>Clostridia</taxon>
        <taxon>Thermosediminibacterales</taxon>
        <taxon>Thermosediminibacteraceae</taxon>
        <taxon>Caldanaerovirga</taxon>
    </lineage>
</organism>
<dbReference type="Proteomes" id="UP000184375">
    <property type="component" value="Unassembled WGS sequence"/>
</dbReference>
<dbReference type="EMBL" id="FRCR01000008">
    <property type="protein sequence ID" value="SHM64386.1"/>
    <property type="molecule type" value="Genomic_DNA"/>
</dbReference>
<dbReference type="OrthoDB" id="1729916at2"/>
<keyword evidence="1" id="KW-0175">Coiled coil</keyword>